<dbReference type="GO" id="GO:0006508">
    <property type="term" value="P:proteolysis"/>
    <property type="evidence" value="ECO:0007669"/>
    <property type="project" value="UniProtKB-KW"/>
</dbReference>
<dbReference type="PANTHER" id="PTHR47359">
    <property type="entry name" value="PEPTIDOGLYCAN DL-ENDOPEPTIDASE CWLO"/>
    <property type="match status" value="1"/>
</dbReference>
<evidence type="ECO:0000256" key="2">
    <source>
        <dbReference type="ARBA" id="ARBA00022670"/>
    </source>
</evidence>
<comment type="similarity">
    <text evidence="1">Belongs to the peptidase C40 family.</text>
</comment>
<keyword evidence="2" id="KW-0645">Protease</keyword>
<keyword evidence="3" id="KW-0378">Hydrolase</keyword>
<organism evidence="6 7">
    <name type="scientific">Modestobacter italicus (strain DSM 44449 / CECT 9708 / BC 501)</name>
    <dbReference type="NCBI Taxonomy" id="2732864"/>
    <lineage>
        <taxon>Bacteria</taxon>
        <taxon>Bacillati</taxon>
        <taxon>Actinomycetota</taxon>
        <taxon>Actinomycetes</taxon>
        <taxon>Geodermatophilales</taxon>
        <taxon>Geodermatophilaceae</taxon>
        <taxon>Modestobacter</taxon>
    </lineage>
</organism>
<dbReference type="AlphaFoldDB" id="I4F0H0"/>
<dbReference type="eggNOG" id="COG0791">
    <property type="taxonomic scope" value="Bacteria"/>
</dbReference>
<keyword evidence="4" id="KW-0788">Thiol protease</keyword>
<sequence>MKVLIAAIAVPMVVLSTVLLLLAAGTADQPPAMDGCGGGGTAQTVGSVRLDADQMGHARTIVSVVAGRQLPVRAAVIAVATAYTESKLRNSAVQTDHDSEGLFQQRISIYTEPVAIDPIRSTNAFLDRLVAVPGWSELPLGDASHAVQRSRYPERVQRNVRLAQQLVGQFWPAAAAPAVLAAADSISALDAGPAICPGAGGEVPAGAIVGPRGNNVAGTTTIPAGLVISGSAQGAAAVQHALAQLGKPYVWAAAGPDAYDCSGLTMAAWAAAGVALPHQAAAQTRVGVPGPLDLSQAVAGDLVMIPGADGTAAAPGHVGMVAGYVDEPDGRHLYLVQAPMTGVPVELTEAIRWSGQVVAVRHIA</sequence>
<dbReference type="Gene3D" id="3.90.1720.10">
    <property type="entry name" value="endopeptidase domain like (from Nostoc punctiforme)"/>
    <property type="match status" value="1"/>
</dbReference>
<reference evidence="6 7" key="1">
    <citation type="journal article" date="2012" name="J. Bacteriol.">
        <title>Genome Sequence of Radiation-Resistant Modestobacter marinus Strain BC501, a Representative Actinobacterium That Thrives on Calcareous Stone Surfaces.</title>
        <authorList>
            <person name="Normand P."/>
            <person name="Gury J."/>
            <person name="Pujic P."/>
            <person name="Chouaia B."/>
            <person name="Crotti E."/>
            <person name="Brusetti L."/>
            <person name="Daffonchio D."/>
            <person name="Vacherie B."/>
            <person name="Barbe V."/>
            <person name="Medigue C."/>
            <person name="Calteau A."/>
            <person name="Ghodhbane-Gtari F."/>
            <person name="Essoussi I."/>
            <person name="Nouioui I."/>
            <person name="Abbassi-Ghozzi I."/>
            <person name="Gtari M."/>
        </authorList>
    </citation>
    <scope>NUCLEOTIDE SEQUENCE [LARGE SCALE GENOMIC DNA]</scope>
    <source>
        <strain evidence="7">BC 501</strain>
    </source>
</reference>
<name>I4F0H0_MODI5</name>
<dbReference type="PATRIC" id="fig|477641.3.peg.3517"/>
<evidence type="ECO:0000313" key="7">
    <source>
        <dbReference type="Proteomes" id="UP000006461"/>
    </source>
</evidence>
<accession>I4F0H0</accession>
<evidence type="ECO:0000256" key="3">
    <source>
        <dbReference type="ARBA" id="ARBA00022801"/>
    </source>
</evidence>
<evidence type="ECO:0000256" key="1">
    <source>
        <dbReference type="ARBA" id="ARBA00007074"/>
    </source>
</evidence>
<dbReference type="KEGG" id="mmar:MODMU_3725"/>
<dbReference type="InterPro" id="IPR000064">
    <property type="entry name" value="NLP_P60_dom"/>
</dbReference>
<feature type="domain" description="NlpC/P60" evidence="5">
    <location>
        <begin position="231"/>
        <end position="364"/>
    </location>
</feature>
<dbReference type="OMA" id="YASERFY"/>
<dbReference type="HOGENOM" id="CLU_055280_1_0_11"/>
<dbReference type="Pfam" id="PF00877">
    <property type="entry name" value="NLPC_P60"/>
    <property type="match status" value="1"/>
</dbReference>
<evidence type="ECO:0000256" key="4">
    <source>
        <dbReference type="ARBA" id="ARBA00022807"/>
    </source>
</evidence>
<dbReference type="Proteomes" id="UP000006461">
    <property type="component" value="Chromosome"/>
</dbReference>
<dbReference type="EMBL" id="FO203431">
    <property type="protein sequence ID" value="CCH89133.1"/>
    <property type="molecule type" value="Genomic_DNA"/>
</dbReference>
<dbReference type="OrthoDB" id="5496837at2"/>
<proteinExistence type="inferred from homology"/>
<dbReference type="InterPro" id="IPR038765">
    <property type="entry name" value="Papain-like_cys_pep_sf"/>
</dbReference>
<evidence type="ECO:0000313" key="6">
    <source>
        <dbReference type="EMBL" id="CCH89133.1"/>
    </source>
</evidence>
<gene>
    <name evidence="6" type="ordered locus">MODMU_3725</name>
</gene>
<dbReference type="InterPro" id="IPR051794">
    <property type="entry name" value="PG_Endopeptidase_C40"/>
</dbReference>
<dbReference type="PROSITE" id="PS51935">
    <property type="entry name" value="NLPC_P60"/>
    <property type="match status" value="1"/>
</dbReference>
<evidence type="ECO:0000259" key="5">
    <source>
        <dbReference type="PROSITE" id="PS51935"/>
    </source>
</evidence>
<dbReference type="STRING" id="477641.MODMU_3725"/>
<dbReference type="SUPFAM" id="SSF54001">
    <property type="entry name" value="Cysteine proteinases"/>
    <property type="match status" value="1"/>
</dbReference>
<dbReference type="PANTHER" id="PTHR47359:SF3">
    <property type="entry name" value="NLP_P60 DOMAIN-CONTAINING PROTEIN-RELATED"/>
    <property type="match status" value="1"/>
</dbReference>
<dbReference type="GO" id="GO:0008234">
    <property type="term" value="F:cysteine-type peptidase activity"/>
    <property type="evidence" value="ECO:0007669"/>
    <property type="project" value="UniProtKB-KW"/>
</dbReference>
<protein>
    <recommendedName>
        <fullName evidence="5">NlpC/P60 domain-containing protein</fullName>
    </recommendedName>
</protein>
<keyword evidence="7" id="KW-1185">Reference proteome</keyword>